<evidence type="ECO:0000313" key="4">
    <source>
        <dbReference type="Proteomes" id="UP001209540"/>
    </source>
</evidence>
<sequence length="425" mass="48257">MAPLPGADSGYYPEDLELTLLQVVHRHGERTPVRKRLTQLFPAVWNVCDANAHMFATILSLDPKATKQFVPLQRLVDEERLGQKPHLHKPGACYYGQLTNIGRHSMATLGSRLREIYVDRLKFLPDKFDENSVTIRSTDYQRTQESVQQLVAGGLYPMEKRDDDFVLKISTRDPVADNMFPNPNCYRLRQLAKASKKQVDEICKDKFESLSKRLEKYVDSVSLDSHPSANGILDTLVAAKAHGFELPSDIDEGVMRDLEEVVVLEWFHGAINSHEYRRLGMGRLVGDIRDRMVEKANGANDRKLHLYSGHDTTVGPLLISLGGFDKRWPPFSSAVIFELFKEKSNGDNQSNSSWTSWLLGSGKQKEQPHYVRVRYNDKILELPGCQATGDHHSSGDKSLCTLEAFKKIVKDQVPENWTEECRYQG</sequence>
<organism evidence="3 4">
    <name type="scientific">Phascolomyces articulosus</name>
    <dbReference type="NCBI Taxonomy" id="60185"/>
    <lineage>
        <taxon>Eukaryota</taxon>
        <taxon>Fungi</taxon>
        <taxon>Fungi incertae sedis</taxon>
        <taxon>Mucoromycota</taxon>
        <taxon>Mucoromycotina</taxon>
        <taxon>Mucoromycetes</taxon>
        <taxon>Mucorales</taxon>
        <taxon>Lichtheimiaceae</taxon>
        <taxon>Phascolomyces</taxon>
    </lineage>
</organism>
<evidence type="ECO:0000256" key="2">
    <source>
        <dbReference type="ARBA" id="ARBA00022801"/>
    </source>
</evidence>
<evidence type="ECO:0000313" key="3">
    <source>
        <dbReference type="EMBL" id="KAI9245840.1"/>
    </source>
</evidence>
<keyword evidence="2" id="KW-0378">Hydrolase</keyword>
<proteinExistence type="inferred from homology"/>
<name>A0AAD5P7M5_9FUNG</name>
<dbReference type="PROSITE" id="PS00616">
    <property type="entry name" value="HIS_ACID_PHOSPHAT_1"/>
    <property type="match status" value="1"/>
</dbReference>
<dbReference type="CDD" id="cd07061">
    <property type="entry name" value="HP_HAP_like"/>
    <property type="match status" value="1"/>
</dbReference>
<dbReference type="PANTHER" id="PTHR11567:SF110">
    <property type="entry name" value="2-PHOSPHOXYLOSE PHOSPHATASE 1"/>
    <property type="match status" value="1"/>
</dbReference>
<reference evidence="3" key="1">
    <citation type="journal article" date="2022" name="IScience">
        <title>Evolution of zygomycete secretomes and the origins of terrestrial fungal ecologies.</title>
        <authorList>
            <person name="Chang Y."/>
            <person name="Wang Y."/>
            <person name="Mondo S."/>
            <person name="Ahrendt S."/>
            <person name="Andreopoulos W."/>
            <person name="Barry K."/>
            <person name="Beard J."/>
            <person name="Benny G.L."/>
            <person name="Blankenship S."/>
            <person name="Bonito G."/>
            <person name="Cuomo C."/>
            <person name="Desiro A."/>
            <person name="Gervers K.A."/>
            <person name="Hundley H."/>
            <person name="Kuo A."/>
            <person name="LaButti K."/>
            <person name="Lang B.F."/>
            <person name="Lipzen A."/>
            <person name="O'Donnell K."/>
            <person name="Pangilinan J."/>
            <person name="Reynolds N."/>
            <person name="Sandor L."/>
            <person name="Smith M.E."/>
            <person name="Tsang A."/>
            <person name="Grigoriev I.V."/>
            <person name="Stajich J.E."/>
            <person name="Spatafora J.W."/>
        </authorList>
    </citation>
    <scope>NUCLEOTIDE SEQUENCE</scope>
    <source>
        <strain evidence="3">RSA 2281</strain>
    </source>
</reference>
<dbReference type="InterPro" id="IPR029033">
    <property type="entry name" value="His_PPase_superfam"/>
</dbReference>
<comment type="similarity">
    <text evidence="1">Belongs to the histidine acid phosphatase family.</text>
</comment>
<comment type="caution">
    <text evidence="3">The sequence shown here is derived from an EMBL/GenBank/DDBJ whole genome shotgun (WGS) entry which is preliminary data.</text>
</comment>
<dbReference type="PANTHER" id="PTHR11567">
    <property type="entry name" value="ACID PHOSPHATASE-RELATED"/>
    <property type="match status" value="1"/>
</dbReference>
<accession>A0AAD5P7M5</accession>
<dbReference type="Pfam" id="PF00328">
    <property type="entry name" value="His_Phos_2"/>
    <property type="match status" value="1"/>
</dbReference>
<dbReference type="InterPro" id="IPR000560">
    <property type="entry name" value="His_Pase_clade-2"/>
</dbReference>
<dbReference type="Gene3D" id="3.40.50.1240">
    <property type="entry name" value="Phosphoglycerate mutase-like"/>
    <property type="match status" value="1"/>
</dbReference>
<dbReference type="AlphaFoldDB" id="A0AAD5P7M5"/>
<dbReference type="SUPFAM" id="SSF53254">
    <property type="entry name" value="Phosphoglycerate mutase-like"/>
    <property type="match status" value="1"/>
</dbReference>
<evidence type="ECO:0000256" key="1">
    <source>
        <dbReference type="ARBA" id="ARBA00005375"/>
    </source>
</evidence>
<dbReference type="PROSITE" id="PS00778">
    <property type="entry name" value="HIS_ACID_PHOSPHAT_2"/>
    <property type="match status" value="1"/>
</dbReference>
<dbReference type="InterPro" id="IPR050645">
    <property type="entry name" value="Histidine_acid_phosphatase"/>
</dbReference>
<dbReference type="GO" id="GO:0016791">
    <property type="term" value="F:phosphatase activity"/>
    <property type="evidence" value="ECO:0007669"/>
    <property type="project" value="TreeGrafter"/>
</dbReference>
<reference evidence="3" key="2">
    <citation type="submission" date="2023-02" db="EMBL/GenBank/DDBJ databases">
        <authorList>
            <consortium name="DOE Joint Genome Institute"/>
            <person name="Mondo S.J."/>
            <person name="Chang Y."/>
            <person name="Wang Y."/>
            <person name="Ahrendt S."/>
            <person name="Andreopoulos W."/>
            <person name="Barry K."/>
            <person name="Beard J."/>
            <person name="Benny G.L."/>
            <person name="Blankenship S."/>
            <person name="Bonito G."/>
            <person name="Cuomo C."/>
            <person name="Desiro A."/>
            <person name="Gervers K.A."/>
            <person name="Hundley H."/>
            <person name="Kuo A."/>
            <person name="LaButti K."/>
            <person name="Lang B.F."/>
            <person name="Lipzen A."/>
            <person name="O'Donnell K."/>
            <person name="Pangilinan J."/>
            <person name="Reynolds N."/>
            <person name="Sandor L."/>
            <person name="Smith M.W."/>
            <person name="Tsang A."/>
            <person name="Grigoriev I.V."/>
            <person name="Stajich J.E."/>
            <person name="Spatafora J.W."/>
        </authorList>
    </citation>
    <scope>NUCLEOTIDE SEQUENCE</scope>
    <source>
        <strain evidence="3">RSA 2281</strain>
    </source>
</reference>
<dbReference type="InterPro" id="IPR033379">
    <property type="entry name" value="Acid_Pase_AS"/>
</dbReference>
<dbReference type="Proteomes" id="UP001209540">
    <property type="component" value="Unassembled WGS sequence"/>
</dbReference>
<keyword evidence="4" id="KW-1185">Reference proteome</keyword>
<gene>
    <name evidence="3" type="ORF">BDA99DRAFT_527604</name>
</gene>
<dbReference type="EMBL" id="JAIXMP010000049">
    <property type="protein sequence ID" value="KAI9245840.1"/>
    <property type="molecule type" value="Genomic_DNA"/>
</dbReference>
<protein>
    <submittedName>
        <fullName evidence="3">Histidine phosphatase superfamily</fullName>
    </submittedName>
</protein>